<dbReference type="Proteomes" id="UP000002357">
    <property type="component" value="Chromosome"/>
</dbReference>
<organism evidence="2 3">
    <name type="scientific">Streptomyces clavuligerus</name>
    <dbReference type="NCBI Taxonomy" id="1901"/>
    <lineage>
        <taxon>Bacteria</taxon>
        <taxon>Bacillati</taxon>
        <taxon>Actinomycetota</taxon>
        <taxon>Actinomycetes</taxon>
        <taxon>Kitasatosporales</taxon>
        <taxon>Streptomycetaceae</taxon>
        <taxon>Streptomyces</taxon>
    </lineage>
</organism>
<proteinExistence type="predicted"/>
<dbReference type="EMBL" id="CM000913">
    <property type="protein sequence ID" value="EFG06536.1"/>
    <property type="molecule type" value="Genomic_DNA"/>
</dbReference>
<dbReference type="GeneID" id="93734760"/>
<evidence type="ECO:0000256" key="1">
    <source>
        <dbReference type="SAM" id="MobiDB-lite"/>
    </source>
</evidence>
<feature type="region of interest" description="Disordered" evidence="1">
    <location>
        <begin position="1"/>
        <end position="31"/>
    </location>
</feature>
<keyword evidence="3" id="KW-1185">Reference proteome</keyword>
<dbReference type="RefSeq" id="WP_003956586.1">
    <property type="nucleotide sequence ID" value="NZ_CM000913.1"/>
</dbReference>
<reference evidence="2 3" key="1">
    <citation type="journal article" date="2010" name="Genome Biol. Evol.">
        <title>The sequence of a 1.8-mb bacterial linear plasmid reveals a rich evolutionary reservoir of secondary metabolic pathways.</title>
        <authorList>
            <person name="Medema M.H."/>
            <person name="Trefzer A."/>
            <person name="Kovalchuk A."/>
            <person name="van den Berg M."/>
            <person name="Mueller U."/>
            <person name="Heijne W."/>
            <person name="Wu L."/>
            <person name="Alam M.T."/>
            <person name="Ronning C.M."/>
            <person name="Nierman W.C."/>
            <person name="Bovenberg R.A.L."/>
            <person name="Breitling R."/>
            <person name="Takano E."/>
        </authorList>
    </citation>
    <scope>NUCLEOTIDE SEQUENCE [LARGE SCALE GENOMIC DNA]</scope>
    <source>
        <strain evidence="3">ATCC 27064 / DSM 738 / JCM 4710 / NBRC 13307 / NCIMB 12785 / NRRL 3585 / VKM Ac-602</strain>
    </source>
</reference>
<dbReference type="AlphaFoldDB" id="B5GXF4"/>
<evidence type="ECO:0000313" key="2">
    <source>
        <dbReference type="EMBL" id="EFG06536.1"/>
    </source>
</evidence>
<protein>
    <submittedName>
        <fullName evidence="2">Uncharacterized protein</fullName>
    </submittedName>
</protein>
<gene>
    <name evidence="2" type="ORF">SCLAV_1459</name>
</gene>
<name>B5GXF4_STRCL</name>
<evidence type="ECO:0000313" key="3">
    <source>
        <dbReference type="Proteomes" id="UP000002357"/>
    </source>
</evidence>
<sequence>MDQALKNRSGPRGGSRRTTMPLGDKHPKKDVEAALKRAEKVGLKVTRKQNGHNWGALVCCPCTQFVRISCTPRSNGDEANKIDKFTNTHRTCA</sequence>
<accession>B5GXF4</accession>
<dbReference type="OrthoDB" id="4248198at2"/>